<evidence type="ECO:0000256" key="3">
    <source>
        <dbReference type="ARBA" id="ARBA00022605"/>
    </source>
</evidence>
<comment type="pathway">
    <text evidence="1 9">Amino-acid biosynthesis; L-arginine biosynthesis; N(2)-acetyl-L-ornithine from L-glutamate: step 2/4.</text>
</comment>
<comment type="similarity">
    <text evidence="9">Belongs to the acetylglutamate kinase family. ArgB subfamily.</text>
</comment>
<dbReference type="RefSeq" id="WP_035327382.1">
    <property type="nucleotide sequence ID" value="NZ_CP015125.1"/>
</dbReference>
<sequence>MINKQQLTIVKIGGDIVDYDELLTSFYTHFKAISGPAIIIHGGGNKASTLQEQLGYVPVKVDGRRVTDEATLEVVTMVYAGLLNKKLVAGLQAKGKNTLGLSGADGDAVRAHKREVKTVDYGFVGDIDSVNVSFINDLLSDGKVPVFSAITHDGNGQLLNTNADTLAAKIGVAMSSLYNVQLFYCFTKPGVLEDVNNDESIVTRIDKGLYKEMKTAGQIFEGMIPKLDTAFEALDQGVMRVHLGEVDVLSDNTIKHTTLCL</sequence>
<evidence type="ECO:0000256" key="4">
    <source>
        <dbReference type="ARBA" id="ARBA00022679"/>
    </source>
</evidence>
<evidence type="ECO:0000313" key="11">
    <source>
        <dbReference type="EMBL" id="KGO07382.1"/>
    </source>
</evidence>
<evidence type="ECO:0000256" key="9">
    <source>
        <dbReference type="HAMAP-Rule" id="MF_00082"/>
    </source>
</evidence>
<dbReference type="PANTHER" id="PTHR23342:SF0">
    <property type="entry name" value="N-ACETYLGLUTAMATE SYNTHASE, MITOCHONDRIAL"/>
    <property type="match status" value="1"/>
</dbReference>
<dbReference type="GO" id="GO:0003991">
    <property type="term" value="F:acetylglutamate kinase activity"/>
    <property type="evidence" value="ECO:0007669"/>
    <property type="project" value="UniProtKB-UniRule"/>
</dbReference>
<feature type="binding site" evidence="9">
    <location>
        <position position="65"/>
    </location>
    <ligand>
        <name>substrate</name>
    </ligand>
</feature>
<dbReference type="UniPathway" id="UPA00068">
    <property type="reaction ID" value="UER00107"/>
</dbReference>
<dbReference type="InterPro" id="IPR001048">
    <property type="entry name" value="Asp/Glu/Uridylate_kinase"/>
</dbReference>
<evidence type="ECO:0000256" key="5">
    <source>
        <dbReference type="ARBA" id="ARBA00022741"/>
    </source>
</evidence>
<dbReference type="InterPro" id="IPR036393">
    <property type="entry name" value="AceGlu_kinase-like_sf"/>
</dbReference>
<dbReference type="PIRSF" id="PIRSF000728">
    <property type="entry name" value="NAGK"/>
    <property type="match status" value="1"/>
</dbReference>
<keyword evidence="2 9" id="KW-0055">Arginine biosynthesis</keyword>
<reference evidence="11 12" key="1">
    <citation type="submission" date="2014-10" db="EMBL/GenBank/DDBJ databases">
        <title>Draft genome sequence of the proteorhodopsin-containing marine bacterium Dokdonia donghaensis.</title>
        <authorList>
            <person name="Gomez-Consarnau L."/>
            <person name="Gonzalez J.M."/>
            <person name="Riedel T."/>
            <person name="Jaenicke S."/>
            <person name="Wagner-Doebler I."/>
            <person name="Fuhrman J.A."/>
        </authorList>
    </citation>
    <scope>NUCLEOTIDE SEQUENCE [LARGE SCALE GENOMIC DNA]</scope>
    <source>
        <strain evidence="11 12">DSW-1</strain>
    </source>
</reference>
<dbReference type="PANTHER" id="PTHR23342">
    <property type="entry name" value="N-ACETYLGLUTAMATE SYNTHASE"/>
    <property type="match status" value="1"/>
</dbReference>
<comment type="function">
    <text evidence="9">Catalyzes the ATP-dependent phosphorylation of N-acetyl-L-glutamate.</text>
</comment>
<keyword evidence="12" id="KW-1185">Reference proteome</keyword>
<dbReference type="Pfam" id="PF00696">
    <property type="entry name" value="AA_kinase"/>
    <property type="match status" value="1"/>
</dbReference>
<feature type="binding site" evidence="9">
    <location>
        <position position="160"/>
    </location>
    <ligand>
        <name>substrate</name>
    </ligand>
</feature>
<keyword evidence="6 9" id="KW-0418">Kinase</keyword>
<feature type="domain" description="Aspartate/glutamate/uridylate kinase" evidence="10">
    <location>
        <begin position="7"/>
        <end position="243"/>
    </location>
</feature>
<name>A0A0A2GW07_9FLAO</name>
<dbReference type="KEGG" id="ddo:I597_1161"/>
<dbReference type="OrthoDB" id="9803155at2"/>
<keyword evidence="7 9" id="KW-0067">ATP-binding</keyword>
<comment type="caution">
    <text evidence="11">The sequence shown here is derived from an EMBL/GenBank/DDBJ whole genome shotgun (WGS) entry which is preliminary data.</text>
</comment>
<dbReference type="HAMAP" id="MF_00082">
    <property type="entry name" value="ArgB"/>
    <property type="match status" value="1"/>
</dbReference>
<dbReference type="EC" id="2.7.2.8" evidence="9"/>
<dbReference type="PATRIC" id="fig|1300343.5.peg.1172"/>
<dbReference type="GO" id="GO:0005524">
    <property type="term" value="F:ATP binding"/>
    <property type="evidence" value="ECO:0007669"/>
    <property type="project" value="UniProtKB-UniRule"/>
</dbReference>
<dbReference type="CDD" id="cd04238">
    <property type="entry name" value="AAK_NAGK-like"/>
    <property type="match status" value="1"/>
</dbReference>
<accession>A0A0A2GW07</accession>
<dbReference type="EMBL" id="JSAQ01000001">
    <property type="protein sequence ID" value="KGO07382.1"/>
    <property type="molecule type" value="Genomic_DNA"/>
</dbReference>
<evidence type="ECO:0000256" key="2">
    <source>
        <dbReference type="ARBA" id="ARBA00022571"/>
    </source>
</evidence>
<dbReference type="NCBIfam" id="TIGR00761">
    <property type="entry name" value="argB"/>
    <property type="match status" value="1"/>
</dbReference>
<dbReference type="InterPro" id="IPR004662">
    <property type="entry name" value="AcgluKinase_fam"/>
</dbReference>
<evidence type="ECO:0000256" key="6">
    <source>
        <dbReference type="ARBA" id="ARBA00022777"/>
    </source>
</evidence>
<evidence type="ECO:0000256" key="1">
    <source>
        <dbReference type="ARBA" id="ARBA00004828"/>
    </source>
</evidence>
<gene>
    <name evidence="9" type="primary">argB</name>
    <name evidence="11" type="ORF">NV36_11410</name>
</gene>
<keyword evidence="3 9" id="KW-0028">Amino-acid biosynthesis</keyword>
<evidence type="ECO:0000313" key="12">
    <source>
        <dbReference type="Proteomes" id="UP000030140"/>
    </source>
</evidence>
<protein>
    <recommendedName>
        <fullName evidence="9">Acetylglutamate kinase</fullName>
        <ecNumber evidence="9">2.7.2.8</ecNumber>
    </recommendedName>
    <alternativeName>
        <fullName evidence="9">N-acetyl-L-glutamate 5-phosphotransferase</fullName>
    </alternativeName>
    <alternativeName>
        <fullName evidence="9">NAG kinase</fullName>
        <shortName evidence="9">NAGK</shortName>
    </alternativeName>
</protein>
<feature type="site" description="Transition state stabilizer" evidence="9">
    <location>
        <position position="11"/>
    </location>
</feature>
<proteinExistence type="inferred from homology"/>
<feature type="binding site" evidence="9">
    <location>
        <begin position="43"/>
        <end position="44"/>
    </location>
    <ligand>
        <name>substrate</name>
    </ligand>
</feature>
<comment type="catalytic activity">
    <reaction evidence="8 9">
        <text>N-acetyl-L-glutamate + ATP = N-acetyl-L-glutamyl 5-phosphate + ADP</text>
        <dbReference type="Rhea" id="RHEA:14629"/>
        <dbReference type="ChEBI" id="CHEBI:30616"/>
        <dbReference type="ChEBI" id="CHEBI:44337"/>
        <dbReference type="ChEBI" id="CHEBI:57936"/>
        <dbReference type="ChEBI" id="CHEBI:456216"/>
        <dbReference type="EC" id="2.7.2.8"/>
    </reaction>
</comment>
<comment type="subcellular location">
    <subcellularLocation>
        <location evidence="9">Cytoplasm</location>
    </subcellularLocation>
</comment>
<dbReference type="GO" id="GO:0042450">
    <property type="term" value="P:L-arginine biosynthetic process via ornithine"/>
    <property type="evidence" value="ECO:0007669"/>
    <property type="project" value="UniProtKB-UniRule"/>
</dbReference>
<keyword evidence="5 9" id="KW-0547">Nucleotide-binding</keyword>
<dbReference type="SUPFAM" id="SSF53633">
    <property type="entry name" value="Carbamate kinase-like"/>
    <property type="match status" value="1"/>
</dbReference>
<evidence type="ECO:0000259" key="10">
    <source>
        <dbReference type="Pfam" id="PF00696"/>
    </source>
</evidence>
<dbReference type="InterPro" id="IPR037528">
    <property type="entry name" value="ArgB"/>
</dbReference>
<organism evidence="11 12">
    <name type="scientific">Dokdonia donghaensis DSW-1</name>
    <dbReference type="NCBI Taxonomy" id="1300343"/>
    <lineage>
        <taxon>Bacteria</taxon>
        <taxon>Pseudomonadati</taxon>
        <taxon>Bacteroidota</taxon>
        <taxon>Flavobacteriia</taxon>
        <taxon>Flavobacteriales</taxon>
        <taxon>Flavobacteriaceae</taxon>
        <taxon>Dokdonia</taxon>
    </lineage>
</organism>
<feature type="site" description="Transition state stabilizer" evidence="9">
    <location>
        <position position="226"/>
    </location>
</feature>
<dbReference type="Proteomes" id="UP000030140">
    <property type="component" value="Unassembled WGS sequence"/>
</dbReference>
<dbReference type="Gene3D" id="3.40.1160.10">
    <property type="entry name" value="Acetylglutamate kinase-like"/>
    <property type="match status" value="1"/>
</dbReference>
<keyword evidence="4 9" id="KW-0808">Transferase</keyword>
<keyword evidence="9" id="KW-0963">Cytoplasm</keyword>
<dbReference type="AlphaFoldDB" id="A0A0A2GW07"/>
<evidence type="ECO:0000256" key="7">
    <source>
        <dbReference type="ARBA" id="ARBA00022840"/>
    </source>
</evidence>
<dbReference type="GO" id="GO:0005737">
    <property type="term" value="C:cytoplasm"/>
    <property type="evidence" value="ECO:0007669"/>
    <property type="project" value="UniProtKB-SubCell"/>
</dbReference>
<evidence type="ECO:0000256" key="8">
    <source>
        <dbReference type="ARBA" id="ARBA00048141"/>
    </source>
</evidence>